<name>F2AVI6_RHOBT</name>
<dbReference type="PATRIC" id="fig|991778.3.peg.3971"/>
<gene>
    <name evidence="1" type="ORF">RBWH47_04969</name>
</gene>
<comment type="caution">
    <text evidence="1">The sequence shown here is derived from an EMBL/GenBank/DDBJ whole genome shotgun (WGS) entry which is preliminary data.</text>
</comment>
<evidence type="ECO:0000313" key="2">
    <source>
        <dbReference type="Proteomes" id="UP000006222"/>
    </source>
</evidence>
<sequence length="75" mass="8348">MLRVPTFQLIQEPRLESRLLGESVGTCDVHAERLRLDYESDSANSNVAAQTETEFFWGGESVKNATRLPTVLGLP</sequence>
<evidence type="ECO:0000313" key="1">
    <source>
        <dbReference type="EMBL" id="EGF26344.1"/>
    </source>
</evidence>
<proteinExistence type="predicted"/>
<reference evidence="1 2" key="1">
    <citation type="journal article" date="2013" name="Mar. Genomics">
        <title>Expression of sulfatases in Rhodopirellula baltica and the diversity of sulfatases in the genus Rhodopirellula.</title>
        <authorList>
            <person name="Wegner C.E."/>
            <person name="Richter-Heitmann T."/>
            <person name="Klindworth A."/>
            <person name="Klockow C."/>
            <person name="Richter M."/>
            <person name="Achstetter T."/>
            <person name="Glockner F.O."/>
            <person name="Harder J."/>
        </authorList>
    </citation>
    <scope>NUCLEOTIDE SEQUENCE [LARGE SCALE GENOMIC DNA]</scope>
    <source>
        <strain evidence="1 2">WH47</strain>
    </source>
</reference>
<protein>
    <submittedName>
        <fullName evidence="1">Uncharacterized protein</fullName>
    </submittedName>
</protein>
<accession>F2AVI6</accession>
<organism evidence="1 2">
    <name type="scientific">Rhodopirellula baltica WH47</name>
    <dbReference type="NCBI Taxonomy" id="991778"/>
    <lineage>
        <taxon>Bacteria</taxon>
        <taxon>Pseudomonadati</taxon>
        <taxon>Planctomycetota</taxon>
        <taxon>Planctomycetia</taxon>
        <taxon>Pirellulales</taxon>
        <taxon>Pirellulaceae</taxon>
        <taxon>Rhodopirellula</taxon>
    </lineage>
</organism>
<dbReference type="AlphaFoldDB" id="F2AVI6"/>
<dbReference type="Proteomes" id="UP000006222">
    <property type="component" value="Unassembled WGS sequence"/>
</dbReference>
<dbReference type="EMBL" id="AFAR01000188">
    <property type="protein sequence ID" value="EGF26344.1"/>
    <property type="molecule type" value="Genomic_DNA"/>
</dbReference>